<accession>A0A6M1TWP4</accession>
<evidence type="ECO:0000313" key="1">
    <source>
        <dbReference type="EMBL" id="NGQ92768.1"/>
    </source>
</evidence>
<evidence type="ECO:0000313" key="2">
    <source>
        <dbReference type="Proteomes" id="UP000474758"/>
    </source>
</evidence>
<keyword evidence="2" id="KW-1185">Reference proteome</keyword>
<dbReference type="Proteomes" id="UP000474758">
    <property type="component" value="Unassembled WGS sequence"/>
</dbReference>
<dbReference type="RefSeq" id="WP_165052850.1">
    <property type="nucleotide sequence ID" value="NZ_JAALFE010000022.1"/>
</dbReference>
<reference evidence="1 2" key="1">
    <citation type="submission" date="2020-02" db="EMBL/GenBank/DDBJ databases">
        <title>Rhodobacter translucens sp. nov., a novel bacterium isolated from activated sludge.</title>
        <authorList>
            <person name="Liu J."/>
        </authorList>
    </citation>
    <scope>NUCLEOTIDE SEQUENCE [LARGE SCALE GENOMIC DNA]</scope>
    <source>
        <strain evidence="1 2">HX-7-19</strain>
    </source>
</reference>
<gene>
    <name evidence="1" type="ORF">G5V65_17890</name>
</gene>
<proteinExistence type="predicted"/>
<organism evidence="1 2">
    <name type="scientific">Paragemmobacter kunshanensis</name>
    <dbReference type="NCBI Taxonomy" id="2583234"/>
    <lineage>
        <taxon>Bacteria</taxon>
        <taxon>Pseudomonadati</taxon>
        <taxon>Pseudomonadota</taxon>
        <taxon>Alphaproteobacteria</taxon>
        <taxon>Rhodobacterales</taxon>
        <taxon>Paracoccaceae</taxon>
        <taxon>Paragemmobacter</taxon>
    </lineage>
</organism>
<comment type="caution">
    <text evidence="1">The sequence shown here is derived from an EMBL/GenBank/DDBJ whole genome shotgun (WGS) entry which is preliminary data.</text>
</comment>
<sequence length="106" mass="10941">MSAIPVVIGAGPPGLRCERAEGADPAQAEALCRAVAAALEAQAEAGAGAATALMLEISVARPDLVAARWWRDGKAGLVMQVVAMDGPLMPDWAQQMARGLVRRVPP</sequence>
<dbReference type="AlphaFoldDB" id="A0A6M1TWP4"/>
<name>A0A6M1TWP4_9RHOB</name>
<protein>
    <submittedName>
        <fullName evidence="1">Uncharacterized protein</fullName>
    </submittedName>
</protein>
<dbReference type="EMBL" id="JAALFE010000022">
    <property type="protein sequence ID" value="NGQ92768.1"/>
    <property type="molecule type" value="Genomic_DNA"/>
</dbReference>